<evidence type="ECO:0000256" key="8">
    <source>
        <dbReference type="PIRSR" id="PIRSR001123-2"/>
    </source>
</evidence>
<dbReference type="EMBL" id="SLUK01000009">
    <property type="protein sequence ID" value="TCL42588.1"/>
    <property type="molecule type" value="Genomic_DNA"/>
</dbReference>
<dbReference type="Gene3D" id="2.40.30.40">
    <property type="entry name" value="Peptidase M42, domain 2"/>
    <property type="match status" value="1"/>
</dbReference>
<evidence type="ECO:0000313" key="9">
    <source>
        <dbReference type="EMBL" id="TCL42588.1"/>
    </source>
</evidence>
<dbReference type="GO" id="GO:0004177">
    <property type="term" value="F:aminopeptidase activity"/>
    <property type="evidence" value="ECO:0007669"/>
    <property type="project" value="UniProtKB-UniRule"/>
</dbReference>
<evidence type="ECO:0000256" key="1">
    <source>
        <dbReference type="ARBA" id="ARBA00006272"/>
    </source>
</evidence>
<evidence type="ECO:0000256" key="4">
    <source>
        <dbReference type="ARBA" id="ARBA00022723"/>
    </source>
</evidence>
<dbReference type="SUPFAM" id="SSF53187">
    <property type="entry name" value="Zn-dependent exopeptidases"/>
    <property type="match status" value="1"/>
</dbReference>
<comment type="similarity">
    <text evidence="1 6">Belongs to the peptidase M42 family.</text>
</comment>
<dbReference type="RefSeq" id="WP_079698627.1">
    <property type="nucleotide sequence ID" value="NZ_SLUK01000009.1"/>
</dbReference>
<evidence type="ECO:0000256" key="3">
    <source>
        <dbReference type="ARBA" id="ARBA00022670"/>
    </source>
</evidence>
<keyword evidence="5" id="KW-0378">Hydrolase</keyword>
<dbReference type="PANTHER" id="PTHR32481">
    <property type="entry name" value="AMINOPEPTIDASE"/>
    <property type="match status" value="1"/>
</dbReference>
<dbReference type="PANTHER" id="PTHR32481:SF5">
    <property type="entry name" value="ENDOGLUCANASE"/>
    <property type="match status" value="1"/>
</dbReference>
<dbReference type="Pfam" id="PF05343">
    <property type="entry name" value="Peptidase_M42"/>
    <property type="match status" value="1"/>
</dbReference>
<feature type="binding site" evidence="8">
    <location>
        <position position="223"/>
    </location>
    <ligand>
        <name>Zn(2+)</name>
        <dbReference type="ChEBI" id="CHEBI:29105"/>
        <label>1</label>
    </ligand>
</feature>
<dbReference type="SUPFAM" id="SSF101821">
    <property type="entry name" value="Aminopeptidase/glucanase lid domain"/>
    <property type="match status" value="1"/>
</dbReference>
<keyword evidence="4 8" id="KW-0479">Metal-binding</keyword>
<dbReference type="GO" id="GO:0006508">
    <property type="term" value="P:proteolysis"/>
    <property type="evidence" value="ECO:0007669"/>
    <property type="project" value="UniProtKB-KW"/>
</dbReference>
<feature type="binding site" evidence="8">
    <location>
        <position position="172"/>
    </location>
    <ligand>
        <name>Zn(2+)</name>
        <dbReference type="ChEBI" id="CHEBI:29105"/>
        <label>1</label>
    </ligand>
</feature>
<feature type="active site" description="Proton acceptor" evidence="7">
    <location>
        <position position="200"/>
    </location>
</feature>
<dbReference type="InterPro" id="IPR023367">
    <property type="entry name" value="Peptidase_M42_dom2"/>
</dbReference>
<feature type="binding site" evidence="8">
    <location>
        <position position="201"/>
    </location>
    <ligand>
        <name>Zn(2+)</name>
        <dbReference type="ChEBI" id="CHEBI:29105"/>
        <label>2</label>
    </ligand>
</feature>
<reference evidence="9 10" key="1">
    <citation type="submission" date="2019-03" db="EMBL/GenBank/DDBJ databases">
        <title>Genomic Encyclopedia of Type Strains, Phase IV (KMG-IV): sequencing the most valuable type-strain genomes for metagenomic binning, comparative biology and taxonomic classification.</title>
        <authorList>
            <person name="Goeker M."/>
        </authorList>
    </citation>
    <scope>NUCLEOTIDE SEQUENCE [LARGE SCALE GENOMIC DNA]</scope>
    <source>
        <strain evidence="9 10">DSM 100433</strain>
    </source>
</reference>
<sequence>MLELIKELSLLDGVSGDEGAVRERIIKEIDGKCEWSVDPLGNIIALKKGKRATDKKIQLSAHMDEVGFIITHIGEDGLLRFAPVGGIDVRVTLGKRLRIGRKRLCGVVGLKPIHLVSEEEFNTPPKMDELYIDIGAKDREEAAGLVEVGERAAFESEFIEFGEGFFKCKALDDRAGCALLIELIKGEIEYDTAFTFTVQEENGCFGAMTAGYTVAPDVAIAVETTTAADLPDTPEHKKVCRLGQGPVVSFMDRGTVYNMELYRALLARARQEGIACQPKTGVYGGNEAQSLISSKAGVKVLAVSLPCRYLHSPSCVLQKSDLCETLRLLRAAIALAGGQ</sequence>
<gene>
    <name evidence="9" type="ORF">EDD78_10953</name>
</gene>
<dbReference type="Proteomes" id="UP000294682">
    <property type="component" value="Unassembled WGS sequence"/>
</dbReference>
<keyword evidence="3" id="KW-0645">Protease</keyword>
<feature type="binding site" evidence="8">
    <location>
        <position position="62"/>
    </location>
    <ligand>
        <name>Zn(2+)</name>
        <dbReference type="ChEBI" id="CHEBI:29105"/>
        <label>1</label>
    </ligand>
</feature>
<proteinExistence type="inferred from homology"/>
<dbReference type="Gene3D" id="3.40.630.10">
    <property type="entry name" value="Zn peptidases"/>
    <property type="match status" value="1"/>
</dbReference>
<feature type="binding site" evidence="8">
    <location>
        <position position="172"/>
    </location>
    <ligand>
        <name>Zn(2+)</name>
        <dbReference type="ChEBI" id="CHEBI:29105"/>
        <label>2</label>
    </ligand>
</feature>
<keyword evidence="10" id="KW-1185">Reference proteome</keyword>
<dbReference type="GO" id="GO:0046872">
    <property type="term" value="F:metal ion binding"/>
    <property type="evidence" value="ECO:0007669"/>
    <property type="project" value="UniProtKB-UniRule"/>
</dbReference>
<dbReference type="InterPro" id="IPR008007">
    <property type="entry name" value="Peptidase_M42"/>
</dbReference>
<comment type="cofactor">
    <cofactor evidence="8">
        <name>a divalent metal cation</name>
        <dbReference type="ChEBI" id="CHEBI:60240"/>
    </cofactor>
    <text evidence="8">Binds 2 divalent metal cations per subunit.</text>
</comment>
<evidence type="ECO:0000313" key="10">
    <source>
        <dbReference type="Proteomes" id="UP000294682"/>
    </source>
</evidence>
<evidence type="ECO:0000256" key="5">
    <source>
        <dbReference type="ARBA" id="ARBA00022801"/>
    </source>
</evidence>
<evidence type="ECO:0000256" key="6">
    <source>
        <dbReference type="PIRNR" id="PIRNR001123"/>
    </source>
</evidence>
<keyword evidence="2" id="KW-0031">Aminopeptidase</keyword>
<accession>A0A9X8UI29</accession>
<feature type="binding site" evidence="8">
    <location>
        <position position="311"/>
    </location>
    <ligand>
        <name>Zn(2+)</name>
        <dbReference type="ChEBI" id="CHEBI:29105"/>
        <label>2</label>
    </ligand>
</feature>
<comment type="caution">
    <text evidence="9">The sequence shown here is derived from an EMBL/GenBank/DDBJ whole genome shotgun (WGS) entry which is preliminary data.</text>
</comment>
<evidence type="ECO:0000256" key="2">
    <source>
        <dbReference type="ARBA" id="ARBA00022438"/>
    </source>
</evidence>
<dbReference type="AlphaFoldDB" id="A0A9X8UI29"/>
<organism evidence="9 10">
    <name type="scientific">Harryflintia acetispora</name>
    <dbReference type="NCBI Taxonomy" id="1849041"/>
    <lineage>
        <taxon>Bacteria</taxon>
        <taxon>Bacillati</taxon>
        <taxon>Bacillota</taxon>
        <taxon>Clostridia</taxon>
        <taxon>Eubacteriales</taxon>
        <taxon>Oscillospiraceae</taxon>
        <taxon>Harryflintia</taxon>
    </lineage>
</organism>
<dbReference type="PIRSF" id="PIRSF001123">
    <property type="entry name" value="PepA_GA"/>
    <property type="match status" value="1"/>
</dbReference>
<dbReference type="InterPro" id="IPR051464">
    <property type="entry name" value="Peptidase_M42_aminopept"/>
</dbReference>
<name>A0A9X8UI29_9FIRM</name>
<evidence type="ECO:0000256" key="7">
    <source>
        <dbReference type="PIRSR" id="PIRSR001123-1"/>
    </source>
</evidence>
<protein>
    <submittedName>
        <fullName evidence="9">Endoglucanase</fullName>
    </submittedName>
</protein>